<gene>
    <name evidence="2" type="ORF">TorRG33x02_318810</name>
</gene>
<dbReference type="OrthoDB" id="1749524at2759"/>
<evidence type="ECO:0000259" key="1">
    <source>
        <dbReference type="Pfam" id="PF13456"/>
    </source>
</evidence>
<dbReference type="InterPro" id="IPR002156">
    <property type="entry name" value="RNaseH_domain"/>
</dbReference>
<dbReference type="InParanoid" id="A0A2P5BJM3"/>
<comment type="caution">
    <text evidence="2">The sequence shown here is derived from an EMBL/GenBank/DDBJ whole genome shotgun (WGS) entry which is preliminary data.</text>
</comment>
<dbReference type="AlphaFoldDB" id="A0A2P5BJM3"/>
<dbReference type="InterPro" id="IPR052929">
    <property type="entry name" value="RNase_H-like_EbsB-rel"/>
</dbReference>
<keyword evidence="3" id="KW-1185">Reference proteome</keyword>
<dbReference type="Pfam" id="PF13456">
    <property type="entry name" value="RVT_3"/>
    <property type="match status" value="1"/>
</dbReference>
<name>A0A2P5BJM3_TREOI</name>
<dbReference type="PANTHER" id="PTHR47074">
    <property type="entry name" value="BNAC02G40300D PROTEIN"/>
    <property type="match status" value="1"/>
</dbReference>
<sequence length="218" mass="23853">MVEFLLFASENLSKENLSLVFVIPWLIWSTKNSFIFENKSKAGEEILEDAGRYLFKWQNCHCIDSIKISRSSATDHRSIPPDTGCLKLNTNAIVEDGSLIVGAGIVIRNSMGLVLGCDSIKISGSFSPHIAELLALGEGLRFAYESGLWVKFVESNASNAIKAINSGSPASFDESIVVDIRHYLSLLDDCSVLFVPKLGIIVAHSLAKLSLRSIADQY</sequence>
<dbReference type="STRING" id="63057.A0A2P5BJM3"/>
<dbReference type="PANTHER" id="PTHR47074:SF11">
    <property type="entry name" value="REVERSE TRANSCRIPTASE-LIKE PROTEIN"/>
    <property type="match status" value="1"/>
</dbReference>
<evidence type="ECO:0000313" key="2">
    <source>
        <dbReference type="EMBL" id="PON48987.1"/>
    </source>
</evidence>
<dbReference type="GO" id="GO:0003676">
    <property type="term" value="F:nucleic acid binding"/>
    <property type="evidence" value="ECO:0007669"/>
    <property type="project" value="InterPro"/>
</dbReference>
<dbReference type="InterPro" id="IPR044730">
    <property type="entry name" value="RNase_H-like_dom_plant"/>
</dbReference>
<evidence type="ECO:0000313" key="3">
    <source>
        <dbReference type="Proteomes" id="UP000237000"/>
    </source>
</evidence>
<dbReference type="GO" id="GO:0004523">
    <property type="term" value="F:RNA-DNA hybrid ribonuclease activity"/>
    <property type="evidence" value="ECO:0007669"/>
    <property type="project" value="InterPro"/>
</dbReference>
<proteinExistence type="predicted"/>
<dbReference type="InterPro" id="IPR012337">
    <property type="entry name" value="RNaseH-like_sf"/>
</dbReference>
<dbReference type="EMBL" id="JXTC01000509">
    <property type="protein sequence ID" value="PON48987.1"/>
    <property type="molecule type" value="Genomic_DNA"/>
</dbReference>
<protein>
    <submittedName>
        <fullName evidence="2">Ribonuclease H-like domain containing protein</fullName>
    </submittedName>
</protein>
<dbReference type="Proteomes" id="UP000237000">
    <property type="component" value="Unassembled WGS sequence"/>
</dbReference>
<organism evidence="2 3">
    <name type="scientific">Trema orientale</name>
    <name type="common">Charcoal tree</name>
    <name type="synonym">Celtis orientalis</name>
    <dbReference type="NCBI Taxonomy" id="63057"/>
    <lineage>
        <taxon>Eukaryota</taxon>
        <taxon>Viridiplantae</taxon>
        <taxon>Streptophyta</taxon>
        <taxon>Embryophyta</taxon>
        <taxon>Tracheophyta</taxon>
        <taxon>Spermatophyta</taxon>
        <taxon>Magnoliopsida</taxon>
        <taxon>eudicotyledons</taxon>
        <taxon>Gunneridae</taxon>
        <taxon>Pentapetalae</taxon>
        <taxon>rosids</taxon>
        <taxon>fabids</taxon>
        <taxon>Rosales</taxon>
        <taxon>Cannabaceae</taxon>
        <taxon>Trema</taxon>
    </lineage>
</organism>
<accession>A0A2P5BJM3</accession>
<dbReference type="SUPFAM" id="SSF53098">
    <property type="entry name" value="Ribonuclease H-like"/>
    <property type="match status" value="1"/>
</dbReference>
<reference evidence="3" key="1">
    <citation type="submission" date="2016-06" db="EMBL/GenBank/DDBJ databases">
        <title>Parallel loss of symbiosis genes in relatives of nitrogen-fixing non-legume Parasponia.</title>
        <authorList>
            <person name="Van Velzen R."/>
            <person name="Holmer R."/>
            <person name="Bu F."/>
            <person name="Rutten L."/>
            <person name="Van Zeijl A."/>
            <person name="Liu W."/>
            <person name="Santuari L."/>
            <person name="Cao Q."/>
            <person name="Sharma T."/>
            <person name="Shen D."/>
            <person name="Roswanjaya Y."/>
            <person name="Wardhani T."/>
            <person name="Kalhor M.S."/>
            <person name="Jansen J."/>
            <person name="Van den Hoogen J."/>
            <person name="Gungor B."/>
            <person name="Hartog M."/>
            <person name="Hontelez J."/>
            <person name="Verver J."/>
            <person name="Yang W.-C."/>
            <person name="Schijlen E."/>
            <person name="Repin R."/>
            <person name="Schilthuizen M."/>
            <person name="Schranz E."/>
            <person name="Heidstra R."/>
            <person name="Miyata K."/>
            <person name="Fedorova E."/>
            <person name="Kohlen W."/>
            <person name="Bisseling T."/>
            <person name="Smit S."/>
            <person name="Geurts R."/>
        </authorList>
    </citation>
    <scope>NUCLEOTIDE SEQUENCE [LARGE SCALE GENOMIC DNA]</scope>
    <source>
        <strain evidence="3">cv. RG33-2</strain>
    </source>
</reference>
<dbReference type="CDD" id="cd06222">
    <property type="entry name" value="RNase_H_like"/>
    <property type="match status" value="1"/>
</dbReference>
<feature type="domain" description="RNase H type-1" evidence="1">
    <location>
        <begin position="89"/>
        <end position="209"/>
    </location>
</feature>